<feature type="region of interest" description="Disordered" evidence="1">
    <location>
        <begin position="1"/>
        <end position="20"/>
    </location>
</feature>
<evidence type="ECO:0000313" key="3">
    <source>
        <dbReference type="EMBL" id="KAL0004106.1"/>
    </source>
</evidence>
<feature type="compositionally biased region" description="Basic and acidic residues" evidence="1">
    <location>
        <begin position="1"/>
        <end position="17"/>
    </location>
</feature>
<name>A0AAW2D1B8_9ROSI</name>
<evidence type="ECO:0000259" key="2">
    <source>
        <dbReference type="Pfam" id="PF11443"/>
    </source>
</evidence>
<evidence type="ECO:0000256" key="1">
    <source>
        <dbReference type="SAM" id="MobiDB-lite"/>
    </source>
</evidence>
<evidence type="ECO:0000313" key="4">
    <source>
        <dbReference type="Proteomes" id="UP001459277"/>
    </source>
</evidence>
<sequence length="196" mass="23525">MKAVKDKMSAKKEEATKRKEKSNMMAKKAIEWCNYDPKYRFFYDRISDLFAEPLKADLDVARRLVPYDSCPEYKAINESHYVYRVRNRLQKEVLVPLRKALKLPEIYECQSMELNLLQYDRILSVALKTYKRAFYKHDRERFLQYLQNVQCPELPKTTANNLLPHEILNLLQYVNGLEVAERQWKRMLDNLFNFST</sequence>
<dbReference type="PANTHER" id="PTHR31373">
    <property type="entry name" value="OS06G0652100 PROTEIN"/>
    <property type="match status" value="1"/>
</dbReference>
<dbReference type="Proteomes" id="UP001459277">
    <property type="component" value="Unassembled WGS sequence"/>
</dbReference>
<accession>A0AAW2D1B8</accession>
<reference evidence="3 4" key="1">
    <citation type="submission" date="2024-01" db="EMBL/GenBank/DDBJ databases">
        <title>A telomere-to-telomere, gap-free genome of sweet tea (Lithocarpus litseifolius).</title>
        <authorList>
            <person name="Zhou J."/>
        </authorList>
    </citation>
    <scope>NUCLEOTIDE SEQUENCE [LARGE SCALE GENOMIC DNA]</scope>
    <source>
        <strain evidence="3">Zhou-2022a</strain>
        <tissue evidence="3">Leaf</tissue>
    </source>
</reference>
<protein>
    <recommendedName>
        <fullName evidence="2">DUF2828 domain-containing protein</fullName>
    </recommendedName>
</protein>
<comment type="caution">
    <text evidence="3">The sequence shown here is derived from an EMBL/GenBank/DDBJ whole genome shotgun (WGS) entry which is preliminary data.</text>
</comment>
<organism evidence="3 4">
    <name type="scientific">Lithocarpus litseifolius</name>
    <dbReference type="NCBI Taxonomy" id="425828"/>
    <lineage>
        <taxon>Eukaryota</taxon>
        <taxon>Viridiplantae</taxon>
        <taxon>Streptophyta</taxon>
        <taxon>Embryophyta</taxon>
        <taxon>Tracheophyta</taxon>
        <taxon>Spermatophyta</taxon>
        <taxon>Magnoliopsida</taxon>
        <taxon>eudicotyledons</taxon>
        <taxon>Gunneridae</taxon>
        <taxon>Pentapetalae</taxon>
        <taxon>rosids</taxon>
        <taxon>fabids</taxon>
        <taxon>Fagales</taxon>
        <taxon>Fagaceae</taxon>
        <taxon>Lithocarpus</taxon>
    </lineage>
</organism>
<dbReference type="Pfam" id="PF11443">
    <property type="entry name" value="DUF2828"/>
    <property type="match status" value="1"/>
</dbReference>
<dbReference type="EMBL" id="JAZDWU010000004">
    <property type="protein sequence ID" value="KAL0004106.1"/>
    <property type="molecule type" value="Genomic_DNA"/>
</dbReference>
<feature type="domain" description="DUF2828" evidence="2">
    <location>
        <begin position="60"/>
        <end position="191"/>
    </location>
</feature>
<gene>
    <name evidence="3" type="ORF">SO802_011667</name>
</gene>
<dbReference type="InterPro" id="IPR058580">
    <property type="entry name" value="DUF2828"/>
</dbReference>
<dbReference type="InterPro" id="IPR011205">
    <property type="entry name" value="UCP015417_vWA"/>
</dbReference>
<proteinExistence type="predicted"/>
<dbReference type="AlphaFoldDB" id="A0AAW2D1B8"/>
<keyword evidence="4" id="KW-1185">Reference proteome</keyword>
<dbReference type="PANTHER" id="PTHR31373:SF27">
    <property type="entry name" value="TROVE DOMAIN-CONTAINING PROTEIN"/>
    <property type="match status" value="1"/>
</dbReference>
<dbReference type="PIRSF" id="PIRSF015417">
    <property type="entry name" value="T31B5_30_vWA"/>
    <property type="match status" value="1"/>
</dbReference>